<organism evidence="1 2">
    <name type="scientific">Naganishia adeliensis</name>
    <dbReference type="NCBI Taxonomy" id="92952"/>
    <lineage>
        <taxon>Eukaryota</taxon>
        <taxon>Fungi</taxon>
        <taxon>Dikarya</taxon>
        <taxon>Basidiomycota</taxon>
        <taxon>Agaricomycotina</taxon>
        <taxon>Tremellomycetes</taxon>
        <taxon>Filobasidiales</taxon>
        <taxon>Filobasidiaceae</taxon>
        <taxon>Naganishia</taxon>
    </lineage>
</organism>
<evidence type="ECO:0000313" key="1">
    <source>
        <dbReference type="EMBL" id="KAJ9108339.1"/>
    </source>
</evidence>
<dbReference type="Proteomes" id="UP001230649">
    <property type="component" value="Unassembled WGS sequence"/>
</dbReference>
<reference evidence="1" key="1">
    <citation type="submission" date="2023-04" db="EMBL/GenBank/DDBJ databases">
        <title>Draft Genome sequencing of Naganishia species isolated from polar environments using Oxford Nanopore Technology.</title>
        <authorList>
            <person name="Leo P."/>
            <person name="Venkateswaran K."/>
        </authorList>
    </citation>
    <scope>NUCLEOTIDE SEQUENCE</scope>
    <source>
        <strain evidence="1">MNA-CCFEE 5262</strain>
    </source>
</reference>
<keyword evidence="2" id="KW-1185">Reference proteome</keyword>
<protein>
    <submittedName>
        <fullName evidence="1">Uncharacterized protein</fullName>
    </submittedName>
</protein>
<proteinExistence type="predicted"/>
<accession>A0ACC2W9A3</accession>
<dbReference type="EMBL" id="JASBWS010000032">
    <property type="protein sequence ID" value="KAJ9108339.1"/>
    <property type="molecule type" value="Genomic_DNA"/>
</dbReference>
<evidence type="ECO:0000313" key="2">
    <source>
        <dbReference type="Proteomes" id="UP001230649"/>
    </source>
</evidence>
<name>A0ACC2W9A3_9TREE</name>
<gene>
    <name evidence="1" type="ORF">QFC20_003500</name>
</gene>
<sequence length="1024" mass="112610">MEADREPITATTMLETPFQSNGLLSGTEMEKSDEPMTVREELEMMSNGILDGSMEDAEVMRTLSASGETGGADVSGKKMTKDGEARNAPSRDVQEEFSGNGLLFGGMADIEQQSETTRPEENVDMTVAIPATTPDESASTITEFQGNGILGGDLPMMDEPMREKGSQVPMAAVEDVPVEPGFEANGLLGDFEQPPAVSSISSLQVKTVSETAATIPNGNTELSASSLNQLLDELDSAGYTAAEKGKGRADAARRVPALATTATTATTATRSSLPILGEPETPTDGESMFPGMNLVLLTDEAEKLMPLEAVDGKGHKVVFKRKPRKVVDGKGPRPESMTGTGKGLKLLETSYHDLLKAIEEEQSAKAAQALQKQYEEEDRALAPVPIPNGKKESKVCEVQQAKKEAAKRTMWVDKYRPTKFTDLLGEERSHRDVLGWLKEWDKCVYKRVNPLQSRKRARETEELGAGGYSDVLGRPKERVLLMSGPPGLGKTTLAHVVARQAGYEVFEINASDDRNAGTVSQRIKNALDAGSGLRSKGKPTCVVIDEIDGSAGGDMGFIRSLCHLIQDVPARKNSKKPPQILKRPIICICNDLYAPALRPLRPFARIVRFKKHQPALIVNRLRQICDKERIKADIRGLTRLAEMTNGDVRSCLNTLQFMKSRSMAITEKSIRQSSIGMKDSGASLHAVWNSLFVPVSTKGKRKQNGVGAVDNYVNRLAFDVQSCGDQDKVVQGCFEHYPNLKPMDQSLNNLCKIHEWLHFYDQLHQRIVTTQEWELMAYTSYAIVPWHSHLASSANMERPVEYPKADYEAYVKSSTNKDVGTALLKSIPPSLRALYNSSSALTELVPMLMRIVSPNLKPVNANLVRADDKILLTHLVELMLGLNLVFYRDKTEDGQPMFRLDPPIDVFIHYDGKRAADIAQSRFAVRQLVAQAMEAETLKRKGGANAEGADKNEVHSIFKQREKAEKPNLADKPPTDFFGRLVKSSDAKLSEAKGSTAKEFRILYKYNEGSSSALRKTVKMSSMM</sequence>
<comment type="caution">
    <text evidence="1">The sequence shown here is derived from an EMBL/GenBank/DDBJ whole genome shotgun (WGS) entry which is preliminary data.</text>
</comment>